<dbReference type="Gene3D" id="2.60.120.20">
    <property type="match status" value="1"/>
</dbReference>
<sequence length="243" mass="26248">MRRGITKKSMRTLSVRQRSTARQQVAAAKRAAHIGAYREVTELANLAVRGLQLGPGELKARDTASGAFAGADWNGVAVLLNGIARGDDIDERTGRQVLIRSYELSVLWHQAPPGAHPRPCVARVLVVYDKQTNAAALTPAQVLTAVGTLNAATSPKNLENRDRFTILRDIRTPMAAAETADYEPPPKALKVYQSITLPVTFNAGDAGTVADITTGSLYAIFISDQGAVLPSFSYTCRVRYEDK</sequence>
<name>A0A1D8MJX9_9VIRU</name>
<dbReference type="EMBL" id="KX259411">
    <property type="protein sequence ID" value="AOV86246.1"/>
    <property type="molecule type" value="Genomic_DNA"/>
</dbReference>
<proteinExistence type="predicted"/>
<evidence type="ECO:0000313" key="1">
    <source>
        <dbReference type="EMBL" id="AOV86246.1"/>
    </source>
</evidence>
<reference evidence="1" key="1">
    <citation type="submission" date="2016-05" db="EMBL/GenBank/DDBJ databases">
        <title>Viral Hybridization Blurs Taxonomic Lines in a Wastewater Treatment Plant.</title>
        <authorList>
            <person name="Pearson V.M.M."/>
            <person name="Caudle S.B."/>
            <person name="Rokyta D.R."/>
        </authorList>
    </citation>
    <scope>NUCLEOTIDE SEQUENCE</scope>
    <source>
        <strain evidence="1">Wastewater_Circular_Virus_FL18</strain>
    </source>
</reference>
<protein>
    <submittedName>
        <fullName evidence="1">Putative capsid</fullName>
    </submittedName>
</protein>
<dbReference type="InterPro" id="IPR029053">
    <property type="entry name" value="Viral_coat"/>
</dbReference>
<accession>A0A1D8MJX9</accession>
<organism evidence="1">
    <name type="scientific">uncultured virus</name>
    <dbReference type="NCBI Taxonomy" id="340016"/>
    <lineage>
        <taxon>Viruses</taxon>
        <taxon>environmental samples</taxon>
    </lineage>
</organism>